<evidence type="ECO:0008006" key="3">
    <source>
        <dbReference type="Google" id="ProtNLM"/>
    </source>
</evidence>
<dbReference type="Gene3D" id="1.25.40.10">
    <property type="entry name" value="Tetratricopeptide repeat domain"/>
    <property type="match status" value="1"/>
</dbReference>
<reference evidence="2" key="1">
    <citation type="submission" date="2018-05" db="EMBL/GenBank/DDBJ databases">
        <authorList>
            <person name="Lanie J.A."/>
            <person name="Ng W.-L."/>
            <person name="Kazmierczak K.M."/>
            <person name="Andrzejewski T.M."/>
            <person name="Davidsen T.M."/>
            <person name="Wayne K.J."/>
            <person name="Tettelin H."/>
            <person name="Glass J.I."/>
            <person name="Rusch D."/>
            <person name="Podicherti R."/>
            <person name="Tsui H.-C.T."/>
            <person name="Winkler M.E."/>
        </authorList>
    </citation>
    <scope>NUCLEOTIDE SEQUENCE</scope>
</reference>
<evidence type="ECO:0000313" key="2">
    <source>
        <dbReference type="EMBL" id="SUZ52706.1"/>
    </source>
</evidence>
<keyword evidence="1" id="KW-0812">Transmembrane</keyword>
<keyword evidence="1" id="KW-0472">Membrane</keyword>
<proteinExistence type="predicted"/>
<name>A0A381NDR2_9ZZZZ</name>
<gene>
    <name evidence="2" type="ORF">METZ01_LOCUS5560</name>
</gene>
<feature type="transmembrane region" description="Helical" evidence="1">
    <location>
        <begin position="200"/>
        <end position="221"/>
    </location>
</feature>
<sequence length="321" mass="36251">MLWLDALEAEQDGDRDSAISLARDVIEIDDSHADAWMAIAQWGLPVTARGRQDMPDLAQAAKAMSALRKVVDLNPDSARAWELGGTLLVDHLGMLEHGLEWWEDRRGMAPKEIIPLVEQLAILVRLGYFDECADRLEILYGDDIDIPPNRRLEARMEGVRKMVERAARMEADGAFAPQDQKDQRWDIIRRMSKRKPISQTFFLLTFVAPIVFLLGSAAMYAFGSTTLGSIVVFFLILTSYFAISRLSMGLLHKLNRHALDLDRALDCETTVGKVCIPEEVRGSKLYNSVLGNRMPAFKERISLIQESGERVPSKWELHVPF</sequence>
<accession>A0A381NDR2</accession>
<dbReference type="InterPro" id="IPR011990">
    <property type="entry name" value="TPR-like_helical_dom_sf"/>
</dbReference>
<protein>
    <recommendedName>
        <fullName evidence="3">Tetratricopeptide repeat protein</fullName>
    </recommendedName>
</protein>
<evidence type="ECO:0000256" key="1">
    <source>
        <dbReference type="SAM" id="Phobius"/>
    </source>
</evidence>
<dbReference type="AlphaFoldDB" id="A0A381NDR2"/>
<keyword evidence="1" id="KW-1133">Transmembrane helix</keyword>
<organism evidence="2">
    <name type="scientific">marine metagenome</name>
    <dbReference type="NCBI Taxonomy" id="408172"/>
    <lineage>
        <taxon>unclassified sequences</taxon>
        <taxon>metagenomes</taxon>
        <taxon>ecological metagenomes</taxon>
    </lineage>
</organism>
<dbReference type="EMBL" id="UINC01000289">
    <property type="protein sequence ID" value="SUZ52706.1"/>
    <property type="molecule type" value="Genomic_DNA"/>
</dbReference>
<dbReference type="SUPFAM" id="SSF48452">
    <property type="entry name" value="TPR-like"/>
    <property type="match status" value="1"/>
</dbReference>
<feature type="transmembrane region" description="Helical" evidence="1">
    <location>
        <begin position="227"/>
        <end position="246"/>
    </location>
</feature>